<dbReference type="AlphaFoldDB" id="A0A0S4TPV5"/>
<organism evidence="2">
    <name type="scientific">Ralstonia solanacearum</name>
    <name type="common">Pseudomonas solanacearum</name>
    <dbReference type="NCBI Taxonomy" id="305"/>
    <lineage>
        <taxon>Bacteria</taxon>
        <taxon>Pseudomonadati</taxon>
        <taxon>Pseudomonadota</taxon>
        <taxon>Betaproteobacteria</taxon>
        <taxon>Burkholderiales</taxon>
        <taxon>Burkholderiaceae</taxon>
        <taxon>Ralstonia</taxon>
        <taxon>Ralstonia solanacearum species complex</taxon>
    </lineage>
</organism>
<dbReference type="EMBL" id="LN899819">
    <property type="protein sequence ID" value="CUV11683.1"/>
    <property type="molecule type" value="Genomic_DNA"/>
</dbReference>
<accession>A0A0S4TPV5</accession>
<feature type="region of interest" description="Disordered" evidence="1">
    <location>
        <begin position="1"/>
        <end position="21"/>
    </location>
</feature>
<reference evidence="2" key="1">
    <citation type="submission" date="2015-10" db="EMBL/GenBank/DDBJ databases">
        <authorList>
            <person name="Gilbert D.G."/>
        </authorList>
    </citation>
    <scope>NUCLEOTIDE SEQUENCE</scope>
    <source>
        <strain evidence="2">Phyl III-seqv23</strain>
    </source>
</reference>
<name>A0A0S4TPV5_RALSL</name>
<proteinExistence type="predicted"/>
<sequence>MSLLLRPMSSPDGHPSSSANASLTPYAKVRLGLKPAAPILFCSGCQDMRQVTFFGYVQGSTHLPYERRIRRFRCQTCQTILSSAPQAESSERS</sequence>
<gene>
    <name evidence="2" type="ORF">RUN39_v1_200027</name>
</gene>
<evidence type="ECO:0000256" key="1">
    <source>
        <dbReference type="SAM" id="MobiDB-lite"/>
    </source>
</evidence>
<protein>
    <submittedName>
        <fullName evidence="2">Uncharacterized protein</fullName>
    </submittedName>
</protein>
<evidence type="ECO:0000313" key="2">
    <source>
        <dbReference type="EMBL" id="CUV11683.1"/>
    </source>
</evidence>